<sequence length="644" mass="74117">MKTKVNFLMCVLVLVLTNTLNAQEVKPNNQDLFSEFIDRTGNRYRSASGVPGPEYWQNQANYKIDVSLNPENHNIKGHVEIEYINNSPFDLNFAWLFLEQNRFTPNSRGTLTTPLGGNRYKGDVVGGYKLSNIKVKNSGSTSSKHIINDTRMQVFFKKPLKAKGGKAIISMDFEFVIPEKGMDRMGRLEVEDGTIYALAQWYPKMVTFDDIQGWNIMPYLGAGEFYLEYGNFEYSVEVPREYIVVGSGQLQNPKEVLTKKQQKRLDEARQSDKAQFIIKPKEVGQTDKIRPDGNSFTWKFKMQNSRDVAFAASKAFIWDAAKIDLPDNKNALAQSAYPRESHGDNAWERSTEYTKASIEHYSNQWFPYPYKNAINVAADVGGMEYPGMAFCSYRSRAGSLWGVTDHEFGHIWFPMIVGSNERRHAWMDEGFNTFINLYSTDAFNDGEYPNRMLLAKQNLISWFLSPNREAINTFPDVAQSQNLGIVAYYKPALGLYILREYILGPERFDYAFKSYIKAWAYKHPTPGDFFNIMENAGGENLSWFFKSWFYGNDNIELSIKAVTQTDEGYQIEFESSGIPMPVVYNVYYKDGTKDELRLPVEIWQRGDTWTTALETDKRIKKIVIDPNRILLDVKPQNNRWEAQD</sequence>
<dbReference type="Proteomes" id="UP000306552">
    <property type="component" value="Unassembled WGS sequence"/>
</dbReference>
<dbReference type="InterPro" id="IPR027268">
    <property type="entry name" value="Peptidase_M4/M1_CTD_sf"/>
</dbReference>
<dbReference type="RefSeq" id="WP_138931531.1">
    <property type="nucleotide sequence ID" value="NZ_SWMU01000002.1"/>
</dbReference>
<dbReference type="PANTHER" id="PTHR11533:SF174">
    <property type="entry name" value="PUROMYCIN-SENSITIVE AMINOPEPTIDASE-RELATED"/>
    <property type="match status" value="1"/>
</dbReference>
<protein>
    <submittedName>
        <fullName evidence="3">M1 family metallopeptidase</fullName>
    </submittedName>
</protein>
<accession>A0A4U5TQG7</accession>
<dbReference type="GO" id="GO:0042277">
    <property type="term" value="F:peptide binding"/>
    <property type="evidence" value="ECO:0007669"/>
    <property type="project" value="TreeGrafter"/>
</dbReference>
<comment type="caution">
    <text evidence="3">The sequence shown here is derived from an EMBL/GenBank/DDBJ whole genome shotgun (WGS) entry which is preliminary data.</text>
</comment>
<dbReference type="OrthoDB" id="9814383at2"/>
<dbReference type="GO" id="GO:0016020">
    <property type="term" value="C:membrane"/>
    <property type="evidence" value="ECO:0007669"/>
    <property type="project" value="TreeGrafter"/>
</dbReference>
<dbReference type="AlphaFoldDB" id="A0A4U5TQG7"/>
<evidence type="ECO:0000256" key="1">
    <source>
        <dbReference type="SAM" id="SignalP"/>
    </source>
</evidence>
<proteinExistence type="predicted"/>
<dbReference type="SUPFAM" id="SSF55486">
    <property type="entry name" value="Metalloproteases ('zincins'), catalytic domain"/>
    <property type="match status" value="1"/>
</dbReference>
<dbReference type="Pfam" id="PF01433">
    <property type="entry name" value="Peptidase_M1"/>
    <property type="match status" value="1"/>
</dbReference>
<evidence type="ECO:0000313" key="3">
    <source>
        <dbReference type="EMBL" id="TKS56429.1"/>
    </source>
</evidence>
<evidence type="ECO:0000313" key="4">
    <source>
        <dbReference type="Proteomes" id="UP000306552"/>
    </source>
</evidence>
<dbReference type="PANTHER" id="PTHR11533">
    <property type="entry name" value="PROTEASE M1 ZINC METALLOPROTEASE"/>
    <property type="match status" value="1"/>
</dbReference>
<dbReference type="GO" id="GO:0005737">
    <property type="term" value="C:cytoplasm"/>
    <property type="evidence" value="ECO:0007669"/>
    <property type="project" value="TreeGrafter"/>
</dbReference>
<keyword evidence="4" id="KW-1185">Reference proteome</keyword>
<gene>
    <name evidence="3" type="ORF">FCN74_05130</name>
</gene>
<evidence type="ECO:0000259" key="2">
    <source>
        <dbReference type="Pfam" id="PF01433"/>
    </source>
</evidence>
<name>A0A4U5TQG7_9FLAO</name>
<dbReference type="GO" id="GO:0008270">
    <property type="term" value="F:zinc ion binding"/>
    <property type="evidence" value="ECO:0007669"/>
    <property type="project" value="InterPro"/>
</dbReference>
<dbReference type="InterPro" id="IPR014782">
    <property type="entry name" value="Peptidase_M1_dom"/>
</dbReference>
<dbReference type="GO" id="GO:0070006">
    <property type="term" value="F:metalloaminopeptidase activity"/>
    <property type="evidence" value="ECO:0007669"/>
    <property type="project" value="TreeGrafter"/>
</dbReference>
<organism evidence="3 4">
    <name type="scientific">Mesohalobacter halotolerans</name>
    <dbReference type="NCBI Taxonomy" id="1883405"/>
    <lineage>
        <taxon>Bacteria</taxon>
        <taxon>Pseudomonadati</taxon>
        <taxon>Bacteroidota</taxon>
        <taxon>Flavobacteriia</taxon>
        <taxon>Flavobacteriales</taxon>
        <taxon>Flavobacteriaceae</taxon>
        <taxon>Mesohalobacter</taxon>
    </lineage>
</organism>
<keyword evidence="1" id="KW-0732">Signal</keyword>
<dbReference type="InterPro" id="IPR050344">
    <property type="entry name" value="Peptidase_M1_aminopeptidases"/>
</dbReference>
<dbReference type="EMBL" id="SWMU01000002">
    <property type="protein sequence ID" value="TKS56429.1"/>
    <property type="molecule type" value="Genomic_DNA"/>
</dbReference>
<dbReference type="GO" id="GO:0043171">
    <property type="term" value="P:peptide catabolic process"/>
    <property type="evidence" value="ECO:0007669"/>
    <property type="project" value="TreeGrafter"/>
</dbReference>
<dbReference type="CDD" id="cd09604">
    <property type="entry name" value="M1_APN_like"/>
    <property type="match status" value="1"/>
</dbReference>
<feature type="chain" id="PRO_5020992377" evidence="1">
    <location>
        <begin position="23"/>
        <end position="644"/>
    </location>
</feature>
<feature type="domain" description="Peptidase M1 membrane alanine aminopeptidase" evidence="2">
    <location>
        <begin position="352"/>
        <end position="548"/>
    </location>
</feature>
<dbReference type="GO" id="GO:0005615">
    <property type="term" value="C:extracellular space"/>
    <property type="evidence" value="ECO:0007669"/>
    <property type="project" value="TreeGrafter"/>
</dbReference>
<feature type="signal peptide" evidence="1">
    <location>
        <begin position="1"/>
        <end position="22"/>
    </location>
</feature>
<dbReference type="Gene3D" id="1.10.390.10">
    <property type="entry name" value="Neutral Protease Domain 2"/>
    <property type="match status" value="1"/>
</dbReference>
<reference evidence="3 4" key="1">
    <citation type="submission" date="2019-04" db="EMBL/GenBank/DDBJ databases">
        <title>Psychroflexus halotolerans sp. nov., isolated from a marine solar saltern.</title>
        <authorList>
            <person name="Feng X."/>
        </authorList>
    </citation>
    <scope>NUCLEOTIDE SEQUENCE [LARGE SCALE GENOMIC DNA]</scope>
    <source>
        <strain evidence="3 4">WDS2C27</strain>
    </source>
</reference>